<reference evidence="2" key="1">
    <citation type="submission" date="2011-12" db="EMBL/GenBank/DDBJ databases">
        <title>Complete genome sequence of Streptomyces cattleya strain DSM 46488.</title>
        <authorList>
            <person name="Ou H.-Y."/>
            <person name="Li P."/>
            <person name="Zhao C."/>
            <person name="O'Hagan D."/>
            <person name="Deng Z."/>
        </authorList>
    </citation>
    <scope>NUCLEOTIDE SEQUENCE [LARGE SCALE GENOMIC DNA]</scope>
    <source>
        <strain evidence="2">ATCC 35852 / DSM 46488 / JCM 4925 / NBRC 14057 / NRRL 8057</strain>
        <plasmid evidence="2">Plasmid pSCATT</plasmid>
    </source>
</reference>
<dbReference type="EMBL" id="CP003229">
    <property type="protein sequence ID" value="AEW98719.1"/>
    <property type="molecule type" value="Genomic_DNA"/>
</dbReference>
<proteinExistence type="predicted"/>
<name>F8JJF7_STREN</name>
<accession>G8XGG1</accession>
<dbReference type="KEGG" id="scy:SCATT_p05260"/>
<dbReference type="PATRIC" id="fig|1003195.11.peg.1163"/>
<protein>
    <submittedName>
        <fullName evidence="1">Uncharacterized protein</fullName>
    </submittedName>
</protein>
<evidence type="ECO:0000313" key="1">
    <source>
        <dbReference type="EMBL" id="AEW98719.1"/>
    </source>
</evidence>
<organism evidence="1 2">
    <name type="scientific">Streptantibioticus cattleyicolor (strain ATCC 35852 / DSM 46488 / JCM 4925 / NBRC 14057 / NRRL 8057)</name>
    <name type="common">Streptomyces cattleya</name>
    <dbReference type="NCBI Taxonomy" id="1003195"/>
    <lineage>
        <taxon>Bacteria</taxon>
        <taxon>Bacillati</taxon>
        <taxon>Actinomycetota</taxon>
        <taxon>Actinomycetes</taxon>
        <taxon>Kitasatosporales</taxon>
        <taxon>Streptomycetaceae</taxon>
        <taxon>Streptantibioticus</taxon>
    </lineage>
</organism>
<dbReference type="RefSeq" id="WP_014151652.1">
    <property type="nucleotide sequence ID" value="NC_016113.1"/>
</dbReference>
<dbReference type="HOGENOM" id="CLU_073329_0_0_11"/>
<dbReference type="OrthoDB" id="4093285at2"/>
<dbReference type="AlphaFoldDB" id="F8JJF7"/>
<dbReference type="KEGG" id="sct:SCAT_p1203"/>
<keyword evidence="2" id="KW-1185">Reference proteome</keyword>
<geneLocation type="plasmid" evidence="1 2">
    <name>pSCATT</name>
</geneLocation>
<dbReference type="Proteomes" id="UP000007842">
    <property type="component" value="Plasmid pSCATT"/>
</dbReference>
<accession>F8JJF7</accession>
<sequence>MRVPVKRGGTGRALRGAGVVVAGVLLAAGLSGPQDATARPVVPAPTAPARGTVPGRAIGTHAVTARDRAAVERFRRLRGGAGALRPAASTNHKWWGTKVAAGGAGVLGLSATQTLDPALTLSDADDVLYAPTFKPGPGACIELVTVHTDSGAEIWAWDWCTNSGTDIGATVTVEDAFLARYGTTVGGRTAYSAKVEQTDATSNTWTAYLYDYSAGVWRTFFTSNGTDHSGVAYGWDMFEYYSAVDPATGNVQVCDDLAGRTVESGATQIRDAAGWSAAVPANSSVFPKPAMDPAGYLCAGIHSQVVTPNSDWRVTVS</sequence>
<gene>
    <name evidence="1" type="ordered locus">SCATT_p05260</name>
</gene>
<keyword evidence="1" id="KW-0614">Plasmid</keyword>
<evidence type="ECO:0000313" key="2">
    <source>
        <dbReference type="Proteomes" id="UP000007842"/>
    </source>
</evidence>